<keyword evidence="2" id="KW-1133">Transmembrane helix</keyword>
<dbReference type="SUPFAM" id="SSF53474">
    <property type="entry name" value="alpha/beta-Hydrolases"/>
    <property type="match status" value="1"/>
</dbReference>
<comment type="similarity">
    <text evidence="1">Belongs to the putative lipase ROG1 family.</text>
</comment>
<feature type="domain" description="DUF676" evidence="3">
    <location>
        <begin position="6"/>
        <end position="205"/>
    </location>
</feature>
<feature type="transmembrane region" description="Helical" evidence="2">
    <location>
        <begin position="253"/>
        <end position="279"/>
    </location>
</feature>
<reference evidence="4 5" key="1">
    <citation type="journal article" date="2019" name="Sci. Rep.">
        <title>Comparative genomics of chytrid fungi reveal insights into the obligate biotrophic and pathogenic lifestyle of Synchytrium endobioticum.</title>
        <authorList>
            <person name="van de Vossenberg B.T.L.H."/>
            <person name="Warris S."/>
            <person name="Nguyen H.D.T."/>
            <person name="van Gent-Pelzer M.P.E."/>
            <person name="Joly D.L."/>
            <person name="van de Geest H.C."/>
            <person name="Bonants P.J.M."/>
            <person name="Smith D.S."/>
            <person name="Levesque C.A."/>
            <person name="van der Lee T.A.J."/>
        </authorList>
    </citation>
    <scope>NUCLEOTIDE SEQUENCE [LARGE SCALE GENOMIC DNA]</scope>
    <source>
        <strain evidence="4 5">JEL517</strain>
    </source>
</reference>
<dbReference type="Pfam" id="PF05057">
    <property type="entry name" value="DUF676"/>
    <property type="match status" value="1"/>
</dbReference>
<dbReference type="Gene3D" id="3.40.50.1820">
    <property type="entry name" value="alpha/beta hydrolase"/>
    <property type="match status" value="1"/>
</dbReference>
<evidence type="ECO:0000313" key="5">
    <source>
        <dbReference type="Proteomes" id="UP000319731"/>
    </source>
</evidence>
<dbReference type="Proteomes" id="UP000319731">
    <property type="component" value="Unassembled WGS sequence"/>
</dbReference>
<protein>
    <recommendedName>
        <fullName evidence="3">DUF676 domain-containing protein</fullName>
    </recommendedName>
</protein>
<comment type="caution">
    <text evidence="4">The sequence shown here is derived from an EMBL/GenBank/DDBJ whole genome shotgun (WGS) entry which is preliminary data.</text>
</comment>
<feature type="transmembrane region" description="Helical" evidence="2">
    <location>
        <begin position="83"/>
        <end position="102"/>
    </location>
</feature>
<dbReference type="RefSeq" id="XP_031023749.1">
    <property type="nucleotide sequence ID" value="XM_031170300.1"/>
</dbReference>
<dbReference type="InterPro" id="IPR007751">
    <property type="entry name" value="DUF676_lipase-like"/>
</dbReference>
<dbReference type="GeneID" id="42005597"/>
<accession>A0A507BYQ9</accession>
<keyword evidence="2" id="KW-0472">Membrane</keyword>
<evidence type="ECO:0000313" key="4">
    <source>
        <dbReference type="EMBL" id="TPX32562.1"/>
    </source>
</evidence>
<dbReference type="EMBL" id="QEAO01000029">
    <property type="protein sequence ID" value="TPX32562.1"/>
    <property type="molecule type" value="Genomic_DNA"/>
</dbReference>
<keyword evidence="2" id="KW-0812">Transmembrane</keyword>
<dbReference type="OrthoDB" id="273452at2759"/>
<evidence type="ECO:0000256" key="1">
    <source>
        <dbReference type="ARBA" id="ARBA00007920"/>
    </source>
</evidence>
<dbReference type="PANTHER" id="PTHR12482:SF62">
    <property type="entry name" value="LIPASE ROG1-RELATED"/>
    <property type="match status" value="1"/>
</dbReference>
<evidence type="ECO:0000259" key="3">
    <source>
        <dbReference type="Pfam" id="PF05057"/>
    </source>
</evidence>
<dbReference type="InterPro" id="IPR029058">
    <property type="entry name" value="AB_hydrolase_fold"/>
</dbReference>
<gene>
    <name evidence="4" type="ORF">SmJEL517_g04372</name>
</gene>
<dbReference type="PANTHER" id="PTHR12482">
    <property type="entry name" value="LIPASE ROG1-RELATED-RELATED"/>
    <property type="match status" value="1"/>
</dbReference>
<dbReference type="InterPro" id="IPR044294">
    <property type="entry name" value="Lipase-like"/>
</dbReference>
<name>A0A507BYQ9_9FUNG</name>
<sequence length="368" mass="41550">MTTNEHKEIHLVVCQHGLWGVPTHFNVLLKHMEDVHGDTEVRILNSNISQGFQTYAGIDLIGDKLIELIHETIATMKKKDQTVTRISFIGYSLGGLVMRYTIGKLYTTHFFDTIQPINFVTIATPHLGIRKKGNQTIEKIFNSLASALTSRSGSQMALEDVYLNGLPLLVVMAMPNSPFYKALGLFKRRQAFANIKSDRTVPYTTASFKESNPYHRWVPMKGYGDEYPSLVKPSTVPYTQLPMTTRGKVTFSIFIILSPILVPLWLAVALPTLAGWSAYYHITTKPTETEWVWSDKDLQFHASSNPELLKTSAPAQRAYIIEQLNTLPWDKVDVMTERSHSHAAIIVRNGKDGSYDVTKYLVDTFARI</sequence>
<proteinExistence type="inferred from homology"/>
<dbReference type="AlphaFoldDB" id="A0A507BYQ9"/>
<feature type="transmembrane region" description="Helical" evidence="2">
    <location>
        <begin position="161"/>
        <end position="180"/>
    </location>
</feature>
<organism evidence="4 5">
    <name type="scientific">Synchytrium microbalum</name>
    <dbReference type="NCBI Taxonomy" id="1806994"/>
    <lineage>
        <taxon>Eukaryota</taxon>
        <taxon>Fungi</taxon>
        <taxon>Fungi incertae sedis</taxon>
        <taxon>Chytridiomycota</taxon>
        <taxon>Chytridiomycota incertae sedis</taxon>
        <taxon>Chytridiomycetes</taxon>
        <taxon>Synchytriales</taxon>
        <taxon>Synchytriaceae</taxon>
        <taxon>Synchytrium</taxon>
    </lineage>
</organism>
<evidence type="ECO:0000256" key="2">
    <source>
        <dbReference type="SAM" id="Phobius"/>
    </source>
</evidence>
<keyword evidence="5" id="KW-1185">Reference proteome</keyword>